<dbReference type="InterPro" id="IPR023187">
    <property type="entry name" value="Tscrpt_reg_MarR-type_CS"/>
</dbReference>
<evidence type="ECO:0000256" key="3">
    <source>
        <dbReference type="ARBA" id="ARBA00023163"/>
    </source>
</evidence>
<comment type="caution">
    <text evidence="5">The sequence shown here is derived from an EMBL/GenBank/DDBJ whole genome shotgun (WGS) entry which is preliminary data.</text>
</comment>
<dbReference type="InterPro" id="IPR000835">
    <property type="entry name" value="HTH_MarR-typ"/>
</dbReference>
<dbReference type="PROSITE" id="PS50995">
    <property type="entry name" value="HTH_MARR_2"/>
    <property type="match status" value="1"/>
</dbReference>
<keyword evidence="1" id="KW-0805">Transcription regulation</keyword>
<dbReference type="PANTHER" id="PTHR42756:SF1">
    <property type="entry name" value="TRANSCRIPTIONAL REPRESSOR OF EMRAB OPERON"/>
    <property type="match status" value="1"/>
</dbReference>
<name>A0ABT1I623_9PSEU</name>
<dbReference type="Gene3D" id="1.10.10.10">
    <property type="entry name" value="Winged helix-like DNA-binding domain superfamily/Winged helix DNA-binding domain"/>
    <property type="match status" value="1"/>
</dbReference>
<evidence type="ECO:0000313" key="6">
    <source>
        <dbReference type="Proteomes" id="UP001205185"/>
    </source>
</evidence>
<dbReference type="RefSeq" id="WP_253884949.1">
    <property type="nucleotide sequence ID" value="NZ_BAAAVB010000026.1"/>
</dbReference>
<keyword evidence="6" id="KW-1185">Reference proteome</keyword>
<dbReference type="SMART" id="SM00347">
    <property type="entry name" value="HTH_MARR"/>
    <property type="match status" value="1"/>
</dbReference>
<dbReference type="GO" id="GO:0003677">
    <property type="term" value="F:DNA binding"/>
    <property type="evidence" value="ECO:0007669"/>
    <property type="project" value="UniProtKB-KW"/>
</dbReference>
<dbReference type="SUPFAM" id="SSF46785">
    <property type="entry name" value="Winged helix' DNA-binding domain"/>
    <property type="match status" value="1"/>
</dbReference>
<gene>
    <name evidence="5" type="ORF">LV75_000508</name>
</gene>
<keyword evidence="2 5" id="KW-0238">DNA-binding</keyword>
<dbReference type="PRINTS" id="PR00598">
    <property type="entry name" value="HTHMARR"/>
</dbReference>
<reference evidence="5 6" key="1">
    <citation type="submission" date="2022-06" db="EMBL/GenBank/DDBJ databases">
        <title>Genomic Encyclopedia of Archaeal and Bacterial Type Strains, Phase II (KMG-II): from individual species to whole genera.</title>
        <authorList>
            <person name="Goeker M."/>
        </authorList>
    </citation>
    <scope>NUCLEOTIDE SEQUENCE [LARGE SCALE GENOMIC DNA]</scope>
    <source>
        <strain evidence="5 6">DSM 44255</strain>
    </source>
</reference>
<evidence type="ECO:0000256" key="1">
    <source>
        <dbReference type="ARBA" id="ARBA00023015"/>
    </source>
</evidence>
<feature type="domain" description="HTH marR-type" evidence="4">
    <location>
        <begin position="24"/>
        <end position="157"/>
    </location>
</feature>
<dbReference type="Proteomes" id="UP001205185">
    <property type="component" value="Unassembled WGS sequence"/>
</dbReference>
<dbReference type="PANTHER" id="PTHR42756">
    <property type="entry name" value="TRANSCRIPTIONAL REGULATOR, MARR"/>
    <property type="match status" value="1"/>
</dbReference>
<proteinExistence type="predicted"/>
<dbReference type="InterPro" id="IPR036390">
    <property type="entry name" value="WH_DNA-bd_sf"/>
</dbReference>
<evidence type="ECO:0000259" key="4">
    <source>
        <dbReference type="PROSITE" id="PS50995"/>
    </source>
</evidence>
<organism evidence="5 6">
    <name type="scientific">Actinokineospora diospyrosa</name>
    <dbReference type="NCBI Taxonomy" id="103728"/>
    <lineage>
        <taxon>Bacteria</taxon>
        <taxon>Bacillati</taxon>
        <taxon>Actinomycetota</taxon>
        <taxon>Actinomycetes</taxon>
        <taxon>Pseudonocardiales</taxon>
        <taxon>Pseudonocardiaceae</taxon>
        <taxon>Actinokineospora</taxon>
    </lineage>
</organism>
<dbReference type="EMBL" id="JAMTCO010000001">
    <property type="protein sequence ID" value="MCP2268026.1"/>
    <property type="molecule type" value="Genomic_DNA"/>
</dbReference>
<dbReference type="Pfam" id="PF12802">
    <property type="entry name" value="MarR_2"/>
    <property type="match status" value="1"/>
</dbReference>
<accession>A0ABT1I623</accession>
<evidence type="ECO:0000313" key="5">
    <source>
        <dbReference type="EMBL" id="MCP2268026.1"/>
    </source>
</evidence>
<dbReference type="PROSITE" id="PS01117">
    <property type="entry name" value="HTH_MARR_1"/>
    <property type="match status" value="1"/>
</dbReference>
<sequence length="163" mass="18081">MTQDAVDAHLTRWRAVLPDLDPDVEAVVTRMEHLVRHLRRVKERTLAEYRFAPYEYATLHALAGRGGNATPSELTADLTISAAAMTGRLDALEQRGYVRRTHSAADRRRVDVELTESGRAAWVSALNVQGVEEQRILGVLSEGELVDLANTLRRVLLVAEAGE</sequence>
<dbReference type="InterPro" id="IPR036388">
    <property type="entry name" value="WH-like_DNA-bd_sf"/>
</dbReference>
<keyword evidence="3" id="KW-0804">Transcription</keyword>
<evidence type="ECO:0000256" key="2">
    <source>
        <dbReference type="ARBA" id="ARBA00023125"/>
    </source>
</evidence>
<protein>
    <submittedName>
        <fullName evidence="5">DNA-binding transcriptional regulator, MarR family</fullName>
    </submittedName>
</protein>